<comment type="caution">
    <text evidence="2">The sequence shown here is derived from an EMBL/GenBank/DDBJ whole genome shotgun (WGS) entry which is preliminary data.</text>
</comment>
<reference evidence="2 3" key="1">
    <citation type="submission" date="2019-07" db="EMBL/GenBank/DDBJ databases">
        <title>Genomics analysis of Aphanomyces spp. identifies a new class of oomycete effector associated with host adaptation.</title>
        <authorList>
            <person name="Gaulin E."/>
        </authorList>
    </citation>
    <scope>NUCLEOTIDE SEQUENCE [LARGE SCALE GENOMIC DNA]</scope>
    <source>
        <strain evidence="2 3">ATCC 201684</strain>
    </source>
</reference>
<dbReference type="EMBL" id="VJMJ01000273">
    <property type="protein sequence ID" value="KAF0724319.1"/>
    <property type="molecule type" value="Genomic_DNA"/>
</dbReference>
<evidence type="ECO:0008006" key="4">
    <source>
        <dbReference type="Google" id="ProtNLM"/>
    </source>
</evidence>
<dbReference type="PANTHER" id="PTHR46567:SF1">
    <property type="entry name" value="MEDIATOR OF RNA POLYMERASE II TRANSCRIPTION SUBUNIT 12"/>
    <property type="match status" value="1"/>
</dbReference>
<feature type="region of interest" description="Disordered" evidence="1">
    <location>
        <begin position="1"/>
        <end position="119"/>
    </location>
</feature>
<feature type="compositionally biased region" description="Basic and acidic residues" evidence="1">
    <location>
        <begin position="102"/>
        <end position="111"/>
    </location>
</feature>
<feature type="compositionally biased region" description="Low complexity" evidence="1">
    <location>
        <begin position="81"/>
        <end position="101"/>
    </location>
</feature>
<dbReference type="Proteomes" id="UP000481153">
    <property type="component" value="Unassembled WGS sequence"/>
</dbReference>
<proteinExistence type="predicted"/>
<accession>A0A6G0WBM5</accession>
<dbReference type="PANTHER" id="PTHR46567">
    <property type="entry name" value="MEDIATOR OF RNA POLYMERASE II TRANSCRIPTION SUBUNIT 12"/>
    <property type="match status" value="1"/>
</dbReference>
<feature type="compositionally biased region" description="Low complexity" evidence="1">
    <location>
        <begin position="34"/>
        <end position="72"/>
    </location>
</feature>
<sequence>MEQPETLSYRQSSPRNSTSAHSSSRTMQGPTPPSQSRASSTNTSSSSHRGTSRGSSSANSSSTNNNSSSSSSRRGDDYRSHSSSSRAPPGDNNRRPSSSSSRNDRSDRGDRPMFLSTQGHRLRERYRLLDMNRFRSSAEDGTTLDHYINVFGLDPRYVKDTTNPNITAKLGAPGISPTRPDNDEEKYHYFAKRRIAYVAGLPRGLGPMPANWHKQYAFFSDNTPLFDTLAPLLTQELPSASSKKKKAQDLFVEYLVRHVQRFDANRCYLWMTDLSQGRHSIPELIQKYGGIPFEQWRASPESKCPLLDLVAKYEIGLIEATWYIRINVIYQELNEMRRDRDRRSGDWFYHSKRFQRRAFEWTEQLVTFLHVAARQIFKGRLVAPKKESKQVAKNCHNGATLVTAVPGVNEVKFRYVLQLSELQFRSQMLDRNRYFNGLLSLYQKSLLLSEKTQIKDGEYWSALPMPVSQLILVIGVIQGLLPEILKDSSAVKLLVKITLGHFKVLVPDYDHIQDHITNNYQERLIVALCDILRDVLRFGSDHLVHVKEEVLKLWPPFVLTDQFYPGIPTESRNKLLTQMKSKLKEVHSRKDRLSEFHSIISRKRGKDAPIEIKFRNDVDVIELLDEFHGGKSKLEVADVYKQIFADDHPVSVDVDAVIAICEWAVTIYRSQEYKYISAAYLLEMRNDALLEGSNSHVHEAKLQDVLTSFLKSYEPRHSIELSSVIDFFSLLIRRRLFIFESFVESVSYFVSEREAKPSSLLAQPKFQFEYGPTKGGFNVDGLSKLTVNDRLRLYLWQFPRGETPLPHGIEMQLEVDNEEYIASTWMELVQVSPHEIKRSRALERVMILSSQIFQMTPSSDLIAAELDQMAKIVELYSLVKKLSSHDKGRFAVWLMRQVYEIPSSFFVVNELNNVEHVLRLLCLLLELVDVLCLLEVLIHFLRHAPVYIVRTVVITILDRHHMTFYACQDILALIQAFEYRCNKFKSAGLDPDDKYQSIAMFICRIYQSNSKALDKALKSLNLHSPPEVLMKAFFAILKEDKLKDSKEISLEGTNHKCAFPKDKDTMGPELQDMMQRVFAALQRSPSEQSEVQFTQILGTVDTNDVACRDPGVDEAVNAILSRGQLTSQQRIFMFRAFLTEVMEKWMHVLQVATAKASGNGSNSTQQSIYVLVPQYIHRCVRVLRDVIDGHEESERKLIRDTLLTWLNKEVIAAFNGVEPPQKGQAEKPKTKNVFLPKCEGSGKESFAANLKGHLDKIQYGLKIFLVSLVVNGIIDLTQVLRFVLVPGFPKKNAAAVAQRSENRSLSNQILSMTLAFHLLGDSPPQFVKLGHNIFANFEDPMVKYHWRYLRSMVPCTVMFPFLFLLCQMSYHWSLENNSLMPRQERGVLASTILFDCTNDLVVREIIFSDKEVRERHILKDNDNIWFMSVIMKLLYREINTAPEISTNRIQLLKAEEIFESMNKWMIHRGGSIYLEVEMIRQHLKVSKRTKRRQSREASEPSVPSKLPLTVAGDESGFNYQLLLDTLESSTYKPDKDDQSSASEKIALFVQHRLFDRCVRPLFLAPSVGMNSSIEMQLAQRERTDLSLANLYASTMCSVASVQIATSIITAVVSRVLERLEEDAKATSEEEYLATFNGSIVSVFLRRILTWHNASNNLYLRFMRSIRFQLELLLGACQAYEATPSDFSLDYLAALRRKIGLRLQLISITASITSYTLPYRNGIVKLLFSLLGTAVVHEGVGVTLFSWILDLIPLIPCTIFSEHHHDDLVRALKLPDHLTRRVYAVFPKSPFGALPISMEGMREKVDPWALLDGVSDLPSKAVATASDAMYALKRQKIQT</sequence>
<feature type="region of interest" description="Disordered" evidence="1">
    <location>
        <begin position="1487"/>
        <end position="1509"/>
    </location>
</feature>
<evidence type="ECO:0000313" key="3">
    <source>
        <dbReference type="Proteomes" id="UP000481153"/>
    </source>
</evidence>
<evidence type="ECO:0000313" key="2">
    <source>
        <dbReference type="EMBL" id="KAF0724319.1"/>
    </source>
</evidence>
<keyword evidence="3" id="KW-1185">Reference proteome</keyword>
<evidence type="ECO:0000256" key="1">
    <source>
        <dbReference type="SAM" id="MobiDB-lite"/>
    </source>
</evidence>
<name>A0A6G0WBM5_9STRA</name>
<feature type="compositionally biased region" description="Polar residues" evidence="1">
    <location>
        <begin position="1"/>
        <end position="29"/>
    </location>
</feature>
<protein>
    <recommendedName>
        <fullName evidence="4">Mediator complex subunit Med12 LCEWAV-domain domain-containing protein</fullName>
    </recommendedName>
</protein>
<gene>
    <name evidence="2" type="ORF">Ae201684_016981</name>
</gene>
<dbReference type="VEuPathDB" id="FungiDB:AeMF1_021485"/>
<organism evidence="2 3">
    <name type="scientific">Aphanomyces euteiches</name>
    <dbReference type="NCBI Taxonomy" id="100861"/>
    <lineage>
        <taxon>Eukaryota</taxon>
        <taxon>Sar</taxon>
        <taxon>Stramenopiles</taxon>
        <taxon>Oomycota</taxon>
        <taxon>Saprolegniomycetes</taxon>
        <taxon>Saprolegniales</taxon>
        <taxon>Verrucalvaceae</taxon>
        <taxon>Aphanomyces</taxon>
    </lineage>
</organism>